<name>A0A8K0CJ02_IGNLU</name>
<dbReference type="Proteomes" id="UP000801492">
    <property type="component" value="Unassembled WGS sequence"/>
</dbReference>
<evidence type="ECO:0000313" key="3">
    <source>
        <dbReference type="EMBL" id="KAF2886581.1"/>
    </source>
</evidence>
<gene>
    <name evidence="3" type="ORF">ILUMI_19593</name>
</gene>
<feature type="non-terminal residue" evidence="3">
    <location>
        <position position="520"/>
    </location>
</feature>
<proteinExistence type="predicted"/>
<protein>
    <submittedName>
        <fullName evidence="3">Uncharacterized protein</fullName>
    </submittedName>
</protein>
<comment type="caution">
    <text evidence="3">The sequence shown here is derived from an EMBL/GenBank/DDBJ whole genome shotgun (WGS) entry which is preliminary data.</text>
</comment>
<keyword evidence="4" id="KW-1185">Reference proteome</keyword>
<dbReference type="InterPro" id="IPR021896">
    <property type="entry name" value="THAP9-like_HTH"/>
</dbReference>
<accession>A0A8K0CJ02</accession>
<sequence>ETSSNTNDEDNKFGFLNESIKKGILGKVELSKKELSPKKNIMYKIHRNMCTKVSKLKKALENEKSQLKILRQLYDEGRFEIMHNELNDVTKNFINSQLRNVNKTNGKRWTTEDKAFALSLYKRSPRLYRYLENQFELPSIRTLKTVLSKIPFASGLNPAILNYLKTRVSQMTELEKFVTIAFDEISLAKGFYNEGNKQTICGFEDLGHLGKTSRPANHALVIMLRGIKRSFNYIKMKVKILAAQQLSESVAAAIETFTAVGLMPTEALHTAEFVHQIDKIFDSLNGFTMYPQNGKQFRCALRNDSPHLALWEEFLDNIKKWKLINLETDDNCTPLDNLSRFIDAIDPVQNQGCEVMDSMPYDMPQFSADDLIENQASAYVAGYILKALSLPDCVACQNQFLSKDVSRNHILVNFKEFYDDNRLLYANDNIIELVKRIHICGYEFLDKHGQESDLENKIKYLYQNHFKINNCCSEYNFNEIIVDKCVRLIIYKYVREKNEDKKNKPSKGHTIKMKRFQNAH</sequence>
<dbReference type="AlphaFoldDB" id="A0A8K0CJ02"/>
<dbReference type="InterPro" id="IPR048365">
    <property type="entry name" value="TNP-like_RNaseH_N"/>
</dbReference>
<evidence type="ECO:0000259" key="2">
    <source>
        <dbReference type="Pfam" id="PF21787"/>
    </source>
</evidence>
<dbReference type="Pfam" id="PF21787">
    <property type="entry name" value="TNP-like_RNaseH_N"/>
    <property type="match status" value="1"/>
</dbReference>
<evidence type="ECO:0000259" key="1">
    <source>
        <dbReference type="Pfam" id="PF12017"/>
    </source>
</evidence>
<organism evidence="3 4">
    <name type="scientific">Ignelater luminosus</name>
    <name type="common">Cucubano</name>
    <name type="synonym">Pyrophorus luminosus</name>
    <dbReference type="NCBI Taxonomy" id="2038154"/>
    <lineage>
        <taxon>Eukaryota</taxon>
        <taxon>Metazoa</taxon>
        <taxon>Ecdysozoa</taxon>
        <taxon>Arthropoda</taxon>
        <taxon>Hexapoda</taxon>
        <taxon>Insecta</taxon>
        <taxon>Pterygota</taxon>
        <taxon>Neoptera</taxon>
        <taxon>Endopterygota</taxon>
        <taxon>Coleoptera</taxon>
        <taxon>Polyphaga</taxon>
        <taxon>Elateriformia</taxon>
        <taxon>Elateroidea</taxon>
        <taxon>Elateridae</taxon>
        <taxon>Agrypninae</taxon>
        <taxon>Pyrophorini</taxon>
        <taxon>Ignelater</taxon>
    </lineage>
</organism>
<evidence type="ECO:0000313" key="4">
    <source>
        <dbReference type="Proteomes" id="UP000801492"/>
    </source>
</evidence>
<reference evidence="3" key="1">
    <citation type="submission" date="2019-08" db="EMBL/GenBank/DDBJ databases">
        <title>The genome of the North American firefly Photinus pyralis.</title>
        <authorList>
            <consortium name="Photinus pyralis genome working group"/>
            <person name="Fallon T.R."/>
            <person name="Sander Lower S.E."/>
            <person name="Weng J.-K."/>
        </authorList>
    </citation>
    <scope>NUCLEOTIDE SEQUENCE</scope>
    <source>
        <strain evidence="3">TRF0915ILg1</strain>
        <tissue evidence="3">Whole body</tissue>
    </source>
</reference>
<feature type="domain" description="Transposable element P transposase-like RNase H" evidence="2">
    <location>
        <begin position="154"/>
        <end position="256"/>
    </location>
</feature>
<dbReference type="EMBL" id="VTPC01087233">
    <property type="protein sequence ID" value="KAF2886581.1"/>
    <property type="molecule type" value="Genomic_DNA"/>
</dbReference>
<dbReference type="Pfam" id="PF12017">
    <property type="entry name" value="Tnp_P_element"/>
    <property type="match status" value="1"/>
</dbReference>
<dbReference type="OrthoDB" id="8948150at2759"/>
<feature type="domain" description="THAP9-like helix-turn-helix" evidence="1">
    <location>
        <begin position="80"/>
        <end position="144"/>
    </location>
</feature>